<evidence type="ECO:0000313" key="16">
    <source>
        <dbReference type="RefSeq" id="XP_011028106.1"/>
    </source>
</evidence>
<reference evidence="16" key="1">
    <citation type="submission" date="2025-08" db="UniProtKB">
        <authorList>
            <consortium name="RefSeq"/>
        </authorList>
    </citation>
    <scope>IDENTIFICATION</scope>
</reference>
<dbReference type="GeneID" id="105128234"/>
<keyword evidence="4" id="KW-0349">Heme</keyword>
<feature type="transmembrane region" description="Helical" evidence="13">
    <location>
        <begin position="158"/>
        <end position="176"/>
    </location>
</feature>
<comment type="subcellular location">
    <subcellularLocation>
        <location evidence="2">Membrane</location>
        <topology evidence="2">Multi-pass membrane protein</topology>
    </subcellularLocation>
</comment>
<evidence type="ECO:0000256" key="3">
    <source>
        <dbReference type="ARBA" id="ARBA00022448"/>
    </source>
</evidence>
<evidence type="ECO:0000256" key="13">
    <source>
        <dbReference type="SAM" id="Phobius"/>
    </source>
</evidence>
<evidence type="ECO:0000256" key="9">
    <source>
        <dbReference type="ARBA" id="ARBA00023004"/>
    </source>
</evidence>
<protein>
    <recommendedName>
        <fullName evidence="11">ascorbate ferrireductase (transmembrane)</fullName>
        <ecNumber evidence="11">7.2.1.3</ecNumber>
    </recommendedName>
</protein>
<feature type="transmembrane region" description="Helical" evidence="13">
    <location>
        <begin position="86"/>
        <end position="104"/>
    </location>
</feature>
<evidence type="ECO:0000256" key="1">
    <source>
        <dbReference type="ARBA" id="ARBA00001970"/>
    </source>
</evidence>
<proteinExistence type="predicted"/>
<evidence type="ECO:0000259" key="14">
    <source>
        <dbReference type="PROSITE" id="PS50939"/>
    </source>
</evidence>
<dbReference type="GO" id="GO:0140571">
    <property type="term" value="F:transmembrane ascorbate ferrireductase activity"/>
    <property type="evidence" value="ECO:0007669"/>
    <property type="project" value="UniProtKB-EC"/>
</dbReference>
<evidence type="ECO:0000256" key="11">
    <source>
        <dbReference type="ARBA" id="ARBA00024225"/>
    </source>
</evidence>
<accession>A0AAJ6XRA1</accession>
<keyword evidence="10 13" id="KW-0472">Membrane</keyword>
<keyword evidence="15" id="KW-1185">Reference proteome</keyword>
<feature type="transmembrane region" description="Helical" evidence="13">
    <location>
        <begin position="12"/>
        <end position="35"/>
    </location>
</feature>
<evidence type="ECO:0000256" key="6">
    <source>
        <dbReference type="ARBA" id="ARBA00022723"/>
    </source>
</evidence>
<feature type="transmembrane region" description="Helical" evidence="13">
    <location>
        <begin position="55"/>
        <end position="74"/>
    </location>
</feature>
<dbReference type="SMART" id="SM00665">
    <property type="entry name" value="B561"/>
    <property type="match status" value="1"/>
</dbReference>
<keyword evidence="8 13" id="KW-1133">Transmembrane helix</keyword>
<dbReference type="PANTHER" id="PTHR10106:SF43">
    <property type="entry name" value="CYTOCHROME B561 FAMILY PROTEIN, EXPRESSED"/>
    <property type="match status" value="1"/>
</dbReference>
<dbReference type="Gene3D" id="1.20.120.1770">
    <property type="match status" value="1"/>
</dbReference>
<dbReference type="KEGG" id="peu:105128234"/>
<name>A0AAJ6XRA1_POPEU</name>
<evidence type="ECO:0000256" key="8">
    <source>
        <dbReference type="ARBA" id="ARBA00022989"/>
    </source>
</evidence>
<feature type="transmembrane region" description="Helical" evidence="13">
    <location>
        <begin position="196"/>
        <end position="218"/>
    </location>
</feature>
<evidence type="ECO:0000256" key="7">
    <source>
        <dbReference type="ARBA" id="ARBA00022982"/>
    </source>
</evidence>
<gene>
    <name evidence="16" type="primary">LOC105128234</name>
</gene>
<organism evidence="15 16">
    <name type="scientific">Populus euphratica</name>
    <name type="common">Euphrates poplar</name>
    <dbReference type="NCBI Taxonomy" id="75702"/>
    <lineage>
        <taxon>Eukaryota</taxon>
        <taxon>Viridiplantae</taxon>
        <taxon>Streptophyta</taxon>
        <taxon>Embryophyta</taxon>
        <taxon>Tracheophyta</taxon>
        <taxon>Spermatophyta</taxon>
        <taxon>Magnoliopsida</taxon>
        <taxon>eudicotyledons</taxon>
        <taxon>Gunneridae</taxon>
        <taxon>Pentapetalae</taxon>
        <taxon>rosids</taxon>
        <taxon>fabids</taxon>
        <taxon>Malpighiales</taxon>
        <taxon>Salicaceae</taxon>
        <taxon>Saliceae</taxon>
        <taxon>Populus</taxon>
    </lineage>
</organism>
<dbReference type="FunFam" id="1.20.120.1770:FF:000001">
    <property type="entry name" value="Cytochrome b reductase 1"/>
    <property type="match status" value="1"/>
</dbReference>
<feature type="transmembrane region" description="Helical" evidence="13">
    <location>
        <begin position="124"/>
        <end position="146"/>
    </location>
</feature>
<evidence type="ECO:0000256" key="2">
    <source>
        <dbReference type="ARBA" id="ARBA00004141"/>
    </source>
</evidence>
<dbReference type="GO" id="GO:0046872">
    <property type="term" value="F:metal ion binding"/>
    <property type="evidence" value="ECO:0007669"/>
    <property type="project" value="UniProtKB-KW"/>
</dbReference>
<evidence type="ECO:0000256" key="4">
    <source>
        <dbReference type="ARBA" id="ARBA00022617"/>
    </source>
</evidence>
<comment type="catalytic activity">
    <reaction evidence="12">
        <text>Fe(3+)(out) + L-ascorbate(in) = monodehydro-L-ascorbate radical(in) + Fe(2+)(out) + H(+)</text>
        <dbReference type="Rhea" id="RHEA:30403"/>
        <dbReference type="ChEBI" id="CHEBI:15378"/>
        <dbReference type="ChEBI" id="CHEBI:29033"/>
        <dbReference type="ChEBI" id="CHEBI:29034"/>
        <dbReference type="ChEBI" id="CHEBI:38290"/>
        <dbReference type="ChEBI" id="CHEBI:59513"/>
        <dbReference type="EC" id="7.2.1.3"/>
    </reaction>
</comment>
<comment type="cofactor">
    <cofactor evidence="1">
        <name>heme b</name>
        <dbReference type="ChEBI" id="CHEBI:60344"/>
    </cofactor>
</comment>
<evidence type="ECO:0000313" key="15">
    <source>
        <dbReference type="Proteomes" id="UP000694918"/>
    </source>
</evidence>
<evidence type="ECO:0000256" key="5">
    <source>
        <dbReference type="ARBA" id="ARBA00022692"/>
    </source>
</evidence>
<dbReference type="GO" id="GO:0016020">
    <property type="term" value="C:membrane"/>
    <property type="evidence" value="ECO:0007669"/>
    <property type="project" value="UniProtKB-SubCell"/>
</dbReference>
<keyword evidence="7" id="KW-0249">Electron transport</keyword>
<sequence length="223" mass="24378">MPPKSRSFQVSATPVTMFAHLLAIAVTTLVLVRFLHFRGGLAFESANKGKILNMHALLMAVGFIVFAGEAIMAYKSVPAKRKVQKAFHVTLHLIALVAGVVGVYTAFKYKHEVEEKDMTSLHSWLGMITICLFGLQWLLGFFSFVFPGAEMSARASYRPWHVFGGLVIFFLAISAAQTGLLQTSNFLGPGLSQEGLIVNFTGLLLFLFAVGVGLSSVLPRAYY</sequence>
<dbReference type="InterPro" id="IPR006593">
    <property type="entry name" value="Cyt_b561/ferric_Rdtase_TM"/>
</dbReference>
<dbReference type="CDD" id="cd08766">
    <property type="entry name" value="Cyt_b561_ACYB-1_like"/>
    <property type="match status" value="1"/>
</dbReference>
<keyword evidence="9" id="KW-0408">Iron</keyword>
<dbReference type="Pfam" id="PF03188">
    <property type="entry name" value="Cytochrom_B561"/>
    <property type="match status" value="1"/>
</dbReference>
<evidence type="ECO:0000256" key="10">
    <source>
        <dbReference type="ARBA" id="ARBA00023136"/>
    </source>
</evidence>
<dbReference type="PANTHER" id="PTHR10106">
    <property type="entry name" value="CYTOCHROME B561-RELATED"/>
    <property type="match status" value="1"/>
</dbReference>
<evidence type="ECO:0000256" key="12">
    <source>
        <dbReference type="ARBA" id="ARBA00051575"/>
    </source>
</evidence>
<feature type="domain" description="Cytochrome b561" evidence="14">
    <location>
        <begin position="18"/>
        <end position="217"/>
    </location>
</feature>
<dbReference type="EC" id="7.2.1.3" evidence="11"/>
<dbReference type="PROSITE" id="PS50939">
    <property type="entry name" value="CYTOCHROME_B561"/>
    <property type="match status" value="1"/>
</dbReference>
<dbReference type="Proteomes" id="UP000694918">
    <property type="component" value="Unplaced"/>
</dbReference>
<keyword evidence="3" id="KW-0813">Transport</keyword>
<keyword evidence="5 13" id="KW-0812">Transmembrane</keyword>
<keyword evidence="6" id="KW-0479">Metal-binding</keyword>
<dbReference type="InterPro" id="IPR043205">
    <property type="entry name" value="CYB561/CYBRD1-like"/>
</dbReference>
<dbReference type="AlphaFoldDB" id="A0AAJ6XRA1"/>
<dbReference type="RefSeq" id="XP_011028106.1">
    <property type="nucleotide sequence ID" value="XM_011029804.1"/>
</dbReference>